<sequence length="33" mass="3876">METHKSKMVGTILFKSMFLPNNTKRLIHAPIKY</sequence>
<dbReference type="EMBL" id="LS974202">
    <property type="protein sequence ID" value="SSC11992.1"/>
    <property type="molecule type" value="Genomic_DNA"/>
</dbReference>
<evidence type="ECO:0000313" key="1">
    <source>
        <dbReference type="EMBL" id="SSC11992.1"/>
    </source>
</evidence>
<reference evidence="1 2" key="1">
    <citation type="submission" date="2017-01" db="EMBL/GenBank/DDBJ databases">
        <authorList>
            <person name="Erauso G."/>
        </authorList>
    </citation>
    <scope>NUCLEOTIDE SEQUENCE [LARGE SCALE GENOMIC DNA]</scope>
    <source>
        <strain evidence="1">MESINF1</strain>
    </source>
</reference>
<dbReference type="KEGG" id="minf:MESINF_0543"/>
<gene>
    <name evidence="1" type="ORF">MESINF_0543</name>
</gene>
<organism evidence="1 2">
    <name type="scientific">Mesotoga infera</name>
    <dbReference type="NCBI Taxonomy" id="1236046"/>
    <lineage>
        <taxon>Bacteria</taxon>
        <taxon>Thermotogati</taxon>
        <taxon>Thermotogota</taxon>
        <taxon>Thermotogae</taxon>
        <taxon>Kosmotogales</taxon>
        <taxon>Kosmotogaceae</taxon>
        <taxon>Mesotoga</taxon>
    </lineage>
</organism>
<evidence type="ECO:0000313" key="2">
    <source>
        <dbReference type="Proteomes" id="UP000250796"/>
    </source>
</evidence>
<dbReference type="Proteomes" id="UP000250796">
    <property type="component" value="Chromosome MESINF"/>
</dbReference>
<dbReference type="AlphaFoldDB" id="A0A7Z7LDD7"/>
<accession>A0A7Z7LDD7</accession>
<protein>
    <submittedName>
        <fullName evidence="1">Uncharacterized protein</fullName>
    </submittedName>
</protein>
<name>A0A7Z7LDD7_9BACT</name>
<proteinExistence type="predicted"/>
<keyword evidence="2" id="KW-1185">Reference proteome</keyword>